<dbReference type="EMBL" id="CP002590">
    <property type="protein sequence ID" value="AEA12045.1"/>
    <property type="molecule type" value="Genomic_DNA"/>
</dbReference>
<dbReference type="PANTHER" id="PTHR38816:SF1">
    <property type="entry name" value="EXOSOME SUBUNIT"/>
    <property type="match status" value="1"/>
</dbReference>
<dbReference type="InterPro" id="IPR002739">
    <property type="entry name" value="PAB1135-like"/>
</dbReference>
<dbReference type="RefSeq" id="WP_013679381.1">
    <property type="nucleotide sequence ID" value="NC_015315.1"/>
</dbReference>
<name>F2L3R1_THEU7</name>
<protein>
    <recommendedName>
        <fullName evidence="3">Exosome subunit</fullName>
    </recommendedName>
</protein>
<dbReference type="Pfam" id="PF01877">
    <property type="entry name" value="RNA_binding"/>
    <property type="match status" value="1"/>
</dbReference>
<dbReference type="Gene3D" id="3.30.1440.10">
    <property type="match status" value="1"/>
</dbReference>
<dbReference type="OrthoDB" id="10874at2157"/>
<dbReference type="PANTHER" id="PTHR38816">
    <property type="entry name" value="EXOSOME SUBUNIT, DUF54 FAMILY-RELATED"/>
    <property type="match status" value="1"/>
</dbReference>
<dbReference type="Proteomes" id="UP000008138">
    <property type="component" value="Chromosome"/>
</dbReference>
<dbReference type="HOGENOM" id="CLU_131306_1_1_2"/>
<dbReference type="SUPFAM" id="SSF55282">
    <property type="entry name" value="RL5-like"/>
    <property type="match status" value="1"/>
</dbReference>
<accession>F2L3R1</accession>
<dbReference type="GeneID" id="10360094"/>
<reference evidence="1 2" key="1">
    <citation type="journal article" date="2011" name="J. Bacteriol.">
        <title>Complete genome sequence of the thermoacidophilic crenarchaeon Thermoproteus uzoniensis 768-20.</title>
        <authorList>
            <person name="Mardanov A.V."/>
            <person name="Gumerov V.M."/>
            <person name="Beletsky A.V."/>
            <person name="Prokofeva M.I."/>
            <person name="Bonch-Osmolovskaya E.A."/>
            <person name="Ravin N.V."/>
            <person name="Skryabin K.G."/>
        </authorList>
    </citation>
    <scope>NUCLEOTIDE SEQUENCE [LARGE SCALE GENOMIC DNA]</scope>
    <source>
        <strain evidence="1 2">768-20</strain>
    </source>
</reference>
<organism evidence="1 2">
    <name type="scientific">Thermoproteus uzoniensis (strain 768-20)</name>
    <dbReference type="NCBI Taxonomy" id="999630"/>
    <lineage>
        <taxon>Archaea</taxon>
        <taxon>Thermoproteota</taxon>
        <taxon>Thermoprotei</taxon>
        <taxon>Thermoproteales</taxon>
        <taxon>Thermoproteaceae</taxon>
        <taxon>Thermoproteus</taxon>
    </lineage>
</organism>
<proteinExistence type="predicted"/>
<sequence length="110" mass="12340">MRCVAEISVLVHATEDLDKVVESLRQFFGDLPYVIQKLEGHYGNPIYLITALQPDCARLLERLCPAVSKAQQEGEWFVRLDKQKLVRGEVALSNSDDVVRIRIKGGRCGG</sequence>
<reference key="2">
    <citation type="submission" date="2011-03" db="EMBL/GenBank/DDBJ databases">
        <title>Complete genome sequence of the thermoacidophilic crenarchaeon Thermoproteus uzoniensis 768-20.</title>
        <authorList>
            <person name="Mardanov A.V."/>
            <person name="Gumerov V.M."/>
            <person name="Beletsky A.V."/>
            <person name="Prokofeva M.I."/>
            <person name="Bonch-Osmolovskaya E.A."/>
            <person name="Ravin N.V."/>
            <person name="Skryabin K.G."/>
        </authorList>
    </citation>
    <scope>NUCLEOTIDE SEQUENCE</scope>
    <source>
        <strain>768-20</strain>
    </source>
</reference>
<dbReference type="AlphaFoldDB" id="F2L3R1"/>
<evidence type="ECO:0000313" key="2">
    <source>
        <dbReference type="Proteomes" id="UP000008138"/>
    </source>
</evidence>
<dbReference type="STRING" id="999630.TUZN_0551"/>
<dbReference type="InterPro" id="IPR022803">
    <property type="entry name" value="Ribosomal_uL5_dom_sf"/>
</dbReference>
<evidence type="ECO:0000313" key="1">
    <source>
        <dbReference type="EMBL" id="AEA12045.1"/>
    </source>
</evidence>
<gene>
    <name evidence="1" type="ordered locus">TUZN_0551</name>
</gene>
<dbReference type="eggNOG" id="arCOG01042">
    <property type="taxonomic scope" value="Archaea"/>
</dbReference>
<dbReference type="KEGG" id="tuz:TUZN_0551"/>
<evidence type="ECO:0008006" key="3">
    <source>
        <dbReference type="Google" id="ProtNLM"/>
    </source>
</evidence>
<keyword evidence="2" id="KW-1185">Reference proteome</keyword>